<dbReference type="EMBL" id="CYSA01000019">
    <property type="protein sequence ID" value="CUH65914.1"/>
    <property type="molecule type" value="Genomic_DNA"/>
</dbReference>
<proteinExistence type="predicted"/>
<dbReference type="AlphaFoldDB" id="A0A0N7LVC5"/>
<reference evidence="1 2" key="1">
    <citation type="submission" date="2015-09" db="EMBL/GenBank/DDBJ databases">
        <authorList>
            <consortium name="Swine Surveillance"/>
        </authorList>
    </citation>
    <scope>NUCLEOTIDE SEQUENCE [LARGE SCALE GENOMIC DNA]</scope>
    <source>
        <strain evidence="1 2">CECT 4357</strain>
    </source>
</reference>
<evidence type="ECO:0000313" key="1">
    <source>
        <dbReference type="EMBL" id="CUH65914.1"/>
    </source>
</evidence>
<gene>
    <name evidence="1" type="ORF">TG4357_02126</name>
</gene>
<accession>A0A0N7LVC5</accession>
<organism evidence="1 2">
    <name type="scientific">Thalassovita gelatinovora</name>
    <name type="common">Thalassobius gelatinovorus</name>
    <dbReference type="NCBI Taxonomy" id="53501"/>
    <lineage>
        <taxon>Bacteria</taxon>
        <taxon>Pseudomonadati</taxon>
        <taxon>Pseudomonadota</taxon>
        <taxon>Alphaproteobacteria</taxon>
        <taxon>Rhodobacterales</taxon>
        <taxon>Roseobacteraceae</taxon>
        <taxon>Thalassovita</taxon>
    </lineage>
</organism>
<keyword evidence="2" id="KW-1185">Reference proteome</keyword>
<protein>
    <submittedName>
        <fullName evidence="1">Uncharacterized protein</fullName>
    </submittedName>
</protein>
<evidence type="ECO:0000313" key="2">
    <source>
        <dbReference type="Proteomes" id="UP000051587"/>
    </source>
</evidence>
<dbReference type="Proteomes" id="UP000051587">
    <property type="component" value="Unassembled WGS sequence"/>
</dbReference>
<name>A0A0N7LVC5_THAGE</name>
<sequence>MLANPARIIKVKNQKRFRKLNDVWSDGGNHAMEL</sequence>